<protein>
    <submittedName>
        <fullName evidence="2">Uncharacterized protein</fullName>
    </submittedName>
</protein>
<feature type="region of interest" description="Disordered" evidence="1">
    <location>
        <begin position="837"/>
        <end position="856"/>
    </location>
</feature>
<feature type="non-terminal residue" evidence="2">
    <location>
        <position position="1"/>
    </location>
</feature>
<accession>A0A0F9KP41</accession>
<organism evidence="2">
    <name type="scientific">marine sediment metagenome</name>
    <dbReference type="NCBI Taxonomy" id="412755"/>
    <lineage>
        <taxon>unclassified sequences</taxon>
        <taxon>metagenomes</taxon>
        <taxon>ecological metagenomes</taxon>
    </lineage>
</organism>
<gene>
    <name evidence="2" type="ORF">LCGC14_1304280</name>
</gene>
<feature type="compositionally biased region" description="Polar residues" evidence="1">
    <location>
        <begin position="837"/>
        <end position="855"/>
    </location>
</feature>
<evidence type="ECO:0000256" key="1">
    <source>
        <dbReference type="SAM" id="MobiDB-lite"/>
    </source>
</evidence>
<comment type="caution">
    <text evidence="2">The sequence shown here is derived from an EMBL/GenBank/DDBJ whole genome shotgun (WGS) entry which is preliminary data.</text>
</comment>
<name>A0A0F9KP41_9ZZZZ</name>
<evidence type="ECO:0000313" key="2">
    <source>
        <dbReference type="EMBL" id="KKM83934.1"/>
    </source>
</evidence>
<reference evidence="2" key="1">
    <citation type="journal article" date="2015" name="Nature">
        <title>Complex archaea that bridge the gap between prokaryotes and eukaryotes.</title>
        <authorList>
            <person name="Spang A."/>
            <person name="Saw J.H."/>
            <person name="Jorgensen S.L."/>
            <person name="Zaremba-Niedzwiedzka K."/>
            <person name="Martijn J."/>
            <person name="Lind A.E."/>
            <person name="van Eijk R."/>
            <person name="Schleper C."/>
            <person name="Guy L."/>
            <person name="Ettema T.J."/>
        </authorList>
    </citation>
    <scope>NUCLEOTIDE SEQUENCE</scope>
</reference>
<dbReference type="EMBL" id="LAZR01007642">
    <property type="protein sequence ID" value="KKM83934.1"/>
    <property type="molecule type" value="Genomic_DNA"/>
</dbReference>
<sequence>FAMGPKGLTFQPFSVTTLNCQETNNANVTVRIIDMAFSVSGAVVLEVIEEDSSIYDTTAPLGTPVTQLDPGGFDPNAKIAVTGLASADATVTGTDGTSSVGFNVTWDDPGAWVQETQVQFKVSTDAAWSAVPAARVDVQQAIIVPTEPNTLYDIRARHITRFGVVGDFASIQDTAPIPAVGLPLSLTATGVFEGITLDWTNPLQATFELIEIHAGDDNVRGNAVIIAEVAGPPFTEILQENPRTRFYWIRARNAVGELSAFEPDTSTTTATATPRVPGTNIIVDPDFDKSTSLTAPGFWGVNVKQGTGPSQTGAINFITGGGANSSNAVDMIFSGGSGSAVTELVGLRRHRVNFGGFQARVRYKTIGAAGGVHKLRILASGFDVETGGSIISTVGTSITDIPNNTAGFVEFNLILEIPDTPTAQYWRFGLDLTLGSSLDTFRLDSFFIHPVVEIFGTQVISGDLQPGLVPLALAADSTNVLQGDGTWVANSGAALDDLTDVDLTGAIDNDLLVRSGGDWIDTAGLLTWDTVKFQADGTLSLLERASAPADTTAYGQFWVRDDQFPMFTNELGVDADLLAPYYRRSVAEIANGKTPIDFTKLWGDILRFDAKIDGTTDDTTAWNDAIDSGHPAFCDAMGTSNIEGMISMDGFKGLRTNAGLNMERQSGLSTLPIIRMYGNQNIWEANGVTVRQDLYVHLDGIIHIGPDTNEVELGPTDLQSNGNAITGHVKLVGAVKTIAQDGSMGIYVHSIGRKIFAIRNTTYDTYIESANIVNCDVDMELSTDANRGAFGRVALFQWKEAAIEFNASYGNQFFGLALESPLAVSATRRYALHFDSQNSGREADTSPSYTGNGTTDLDFVDGGGGNDSIVRVAGSWITDGFLNGDTITVAGSISNDGQYTVNSAPTATTLTVATASLTTESNVAATVSTRVYSITEAFANKLNLYAELPNDAPGGKVVSLFTYDPVTTVGGHNYMSGPMDNLIAGFGIDGSTSRAGVGTNIIDGTDLYVDYNRIFKIQDFQFRPLDDGSGGILLLGENTAIIGGRITGMAESRNYQVFSVDNVGPTTGTLKIKLTWYSKETANSASVTGEAHWNCQVEGSAANAPVRYHFNQDGGGELITMTPVVQSAAGTEANTGKYTVSINTHDIPGVGNGFCGWYAELGDANLFGTSALDWGKAIKILATDSAGATGNDVIVGYWDLETTSFTLRVNDKKNITATSAVTATLPGSLQVGDEIQVHNASTSTATVSIDPASHSIKGPGGTVTPADTMTIAPGDTAHLVCVSTGAQQTAAVMEVV</sequence>
<proteinExistence type="predicted"/>